<dbReference type="PANTHER" id="PTHR47829">
    <property type="entry name" value="HYDROLASE, PUTATIVE (AFU_ORTHOLOGUE AFUA_1G12880)-RELATED"/>
    <property type="match status" value="1"/>
</dbReference>
<proteinExistence type="predicted"/>
<reference evidence="1" key="1">
    <citation type="submission" date="2022-06" db="EMBL/GenBank/DDBJ databases">
        <title>Draft genome sequence of Streptomyces sp. RB6PN25 isolated from peat swamp forest in Thailand.</title>
        <authorList>
            <person name="Duangmal K."/>
            <person name="Klaysubun C."/>
        </authorList>
    </citation>
    <scope>NUCLEOTIDE SEQUENCE</scope>
    <source>
        <strain evidence="1">RB6PN25</strain>
    </source>
</reference>
<dbReference type="InterPro" id="IPR023214">
    <property type="entry name" value="HAD_sf"/>
</dbReference>
<dbReference type="InterPro" id="IPR006439">
    <property type="entry name" value="HAD-SF_hydro_IA"/>
</dbReference>
<keyword evidence="2" id="KW-1185">Reference proteome</keyword>
<keyword evidence="1" id="KW-0378">Hydrolase</keyword>
<dbReference type="EMBL" id="JANFNG010000034">
    <property type="protein sequence ID" value="MCQ4084372.1"/>
    <property type="molecule type" value="Genomic_DNA"/>
</dbReference>
<protein>
    <submittedName>
        <fullName evidence="1">HAD-IA family hydrolase</fullName>
    </submittedName>
</protein>
<name>A0ABT1Q370_9ACTN</name>
<dbReference type="PRINTS" id="PR00413">
    <property type="entry name" value="HADHALOGNASE"/>
</dbReference>
<gene>
    <name evidence="1" type="ORF">NGB36_28270</name>
</gene>
<evidence type="ECO:0000313" key="1">
    <source>
        <dbReference type="EMBL" id="MCQ4084372.1"/>
    </source>
</evidence>
<comment type="caution">
    <text evidence="1">The sequence shown here is derived from an EMBL/GenBank/DDBJ whole genome shotgun (WGS) entry which is preliminary data.</text>
</comment>
<dbReference type="SFLD" id="SFLDS00003">
    <property type="entry name" value="Haloacid_Dehalogenase"/>
    <property type="match status" value="1"/>
</dbReference>
<dbReference type="Gene3D" id="3.40.50.1000">
    <property type="entry name" value="HAD superfamily/HAD-like"/>
    <property type="match status" value="1"/>
</dbReference>
<dbReference type="SUPFAM" id="SSF56784">
    <property type="entry name" value="HAD-like"/>
    <property type="match status" value="1"/>
</dbReference>
<dbReference type="NCBIfam" id="TIGR01509">
    <property type="entry name" value="HAD-SF-IA-v3"/>
    <property type="match status" value="1"/>
</dbReference>
<dbReference type="InterPro" id="IPR052898">
    <property type="entry name" value="ACAD10-like"/>
</dbReference>
<accession>A0ABT1Q370</accession>
<organism evidence="1 2">
    <name type="scientific">Streptomyces humicola</name>
    <dbReference type="NCBI Taxonomy" id="2953240"/>
    <lineage>
        <taxon>Bacteria</taxon>
        <taxon>Bacillati</taxon>
        <taxon>Actinomycetota</taxon>
        <taxon>Actinomycetes</taxon>
        <taxon>Kitasatosporales</taxon>
        <taxon>Streptomycetaceae</taxon>
        <taxon>Streptomyces</taxon>
    </lineage>
</organism>
<dbReference type="InterPro" id="IPR023198">
    <property type="entry name" value="PGP-like_dom2"/>
</dbReference>
<dbReference type="Proteomes" id="UP001057702">
    <property type="component" value="Unassembled WGS sequence"/>
</dbReference>
<dbReference type="SFLD" id="SFLDG01129">
    <property type="entry name" value="C1.5:_HAD__Beta-PGM__Phosphata"/>
    <property type="match status" value="1"/>
</dbReference>
<evidence type="ECO:0000313" key="2">
    <source>
        <dbReference type="Proteomes" id="UP001057702"/>
    </source>
</evidence>
<dbReference type="Gene3D" id="1.10.150.240">
    <property type="entry name" value="Putative phosphatase, domain 2"/>
    <property type="match status" value="1"/>
</dbReference>
<sequence length="216" mass="23160">MAHGTRNGTPYRSLILDFAGVLTVDVHPAHRAWCASEGLDPQAWVDTLETNPEGRRLYVALESGEIDQREWNRRTAALLGVDDENLMGRAWTGVAPAAEMVQLARDARAAGLLVALLSNSFGLDPYNPYEALGVWDLFDVHVISEVEGIAKPDPAIYERTLDRLGLPGEACVFVDDHERNLPPAAALGITTVHADGQDGTAARVAALLGLCTAPAA</sequence>
<dbReference type="GO" id="GO:0016787">
    <property type="term" value="F:hydrolase activity"/>
    <property type="evidence" value="ECO:0007669"/>
    <property type="project" value="UniProtKB-KW"/>
</dbReference>
<dbReference type="Pfam" id="PF00702">
    <property type="entry name" value="Hydrolase"/>
    <property type="match status" value="1"/>
</dbReference>
<dbReference type="PANTHER" id="PTHR47829:SF1">
    <property type="entry name" value="HAD FAMILY PHOSPHATASE"/>
    <property type="match status" value="1"/>
</dbReference>
<dbReference type="InterPro" id="IPR036412">
    <property type="entry name" value="HAD-like_sf"/>
</dbReference>